<evidence type="ECO:0000256" key="3">
    <source>
        <dbReference type="SAM" id="MobiDB-lite"/>
    </source>
</evidence>
<name>A0A6J7DRR1_9ZZZZ</name>
<dbReference type="NCBIfam" id="TIGR00002">
    <property type="entry name" value="S16"/>
    <property type="match status" value="1"/>
</dbReference>
<dbReference type="AlphaFoldDB" id="A0A6J7DRR1"/>
<keyword evidence="2" id="KW-0687">Ribonucleoprotein</keyword>
<dbReference type="EMBL" id="CAFBLM010000031">
    <property type="protein sequence ID" value="CAB4870989.1"/>
    <property type="molecule type" value="Genomic_DNA"/>
</dbReference>
<evidence type="ECO:0000256" key="2">
    <source>
        <dbReference type="ARBA" id="ARBA00023274"/>
    </source>
</evidence>
<gene>
    <name evidence="4" type="ORF">UFOPK3401_00806</name>
</gene>
<dbReference type="PROSITE" id="PS00732">
    <property type="entry name" value="RIBOSOMAL_S16"/>
    <property type="match status" value="1"/>
</dbReference>
<sequence length="199" mass="21028">MSVKIKLKRLGKIRQPMYRIVVADARTARNGRAIEEIGIYRPKEDPSFIQVDSERVAYWLSVGAQPTDAVTAILKVTGDWQSFKGLPAPEPMKVAAPAVNKRDVFAAAVKEAADAPKDGATTPKAKKAPVAKEAAPAEVDVVEVTSQVSEVAEPSSEAPVAEQVVAEESAPEVVAQDAAPEIAAESAPEATEVVESTEA</sequence>
<feature type="compositionally biased region" description="Low complexity" evidence="3">
    <location>
        <begin position="156"/>
        <end position="175"/>
    </location>
</feature>
<dbReference type="InterPro" id="IPR020592">
    <property type="entry name" value="Ribosomal_bS16_CS"/>
</dbReference>
<dbReference type="GO" id="GO:0015935">
    <property type="term" value="C:small ribosomal subunit"/>
    <property type="evidence" value="ECO:0007669"/>
    <property type="project" value="TreeGrafter"/>
</dbReference>
<proteinExistence type="inferred from homology"/>
<dbReference type="GO" id="GO:0003735">
    <property type="term" value="F:structural constituent of ribosome"/>
    <property type="evidence" value="ECO:0007669"/>
    <property type="project" value="InterPro"/>
</dbReference>
<dbReference type="PANTHER" id="PTHR12919:SF20">
    <property type="entry name" value="SMALL RIBOSOMAL SUBUNIT PROTEIN BS16M"/>
    <property type="match status" value="1"/>
</dbReference>
<feature type="compositionally biased region" description="Low complexity" evidence="3">
    <location>
        <begin position="131"/>
        <end position="145"/>
    </location>
</feature>
<dbReference type="GO" id="GO:0005737">
    <property type="term" value="C:cytoplasm"/>
    <property type="evidence" value="ECO:0007669"/>
    <property type="project" value="UniProtKB-ARBA"/>
</dbReference>
<feature type="region of interest" description="Disordered" evidence="3">
    <location>
        <begin position="113"/>
        <end position="175"/>
    </location>
</feature>
<dbReference type="GO" id="GO:0006412">
    <property type="term" value="P:translation"/>
    <property type="evidence" value="ECO:0007669"/>
    <property type="project" value="InterPro"/>
</dbReference>
<dbReference type="PANTHER" id="PTHR12919">
    <property type="entry name" value="30S RIBOSOMAL PROTEIN S16"/>
    <property type="match status" value="1"/>
</dbReference>
<dbReference type="Gene3D" id="3.30.1320.10">
    <property type="match status" value="1"/>
</dbReference>
<dbReference type="SUPFAM" id="SSF54565">
    <property type="entry name" value="Ribosomal protein S16"/>
    <property type="match status" value="1"/>
</dbReference>
<dbReference type="NCBIfam" id="NF011093">
    <property type="entry name" value="PRK14520.1"/>
    <property type="match status" value="1"/>
</dbReference>
<accession>A0A6J7DRR1</accession>
<dbReference type="Pfam" id="PF00886">
    <property type="entry name" value="Ribosomal_S16"/>
    <property type="match status" value="1"/>
</dbReference>
<evidence type="ECO:0000256" key="1">
    <source>
        <dbReference type="ARBA" id="ARBA00022980"/>
    </source>
</evidence>
<dbReference type="InterPro" id="IPR000307">
    <property type="entry name" value="Ribosomal_bS16"/>
</dbReference>
<protein>
    <submittedName>
        <fullName evidence="4">Unannotated protein</fullName>
    </submittedName>
</protein>
<dbReference type="InterPro" id="IPR023803">
    <property type="entry name" value="Ribosomal_bS16_dom_sf"/>
</dbReference>
<evidence type="ECO:0000313" key="4">
    <source>
        <dbReference type="EMBL" id="CAB4870989.1"/>
    </source>
</evidence>
<dbReference type="HAMAP" id="MF_00385">
    <property type="entry name" value="Ribosomal_bS16"/>
    <property type="match status" value="1"/>
</dbReference>
<reference evidence="4" key="1">
    <citation type="submission" date="2020-05" db="EMBL/GenBank/DDBJ databases">
        <authorList>
            <person name="Chiriac C."/>
            <person name="Salcher M."/>
            <person name="Ghai R."/>
            <person name="Kavagutti S V."/>
        </authorList>
    </citation>
    <scope>NUCLEOTIDE SEQUENCE</scope>
</reference>
<keyword evidence="1" id="KW-0689">Ribosomal protein</keyword>
<organism evidence="4">
    <name type="scientific">freshwater metagenome</name>
    <dbReference type="NCBI Taxonomy" id="449393"/>
    <lineage>
        <taxon>unclassified sequences</taxon>
        <taxon>metagenomes</taxon>
        <taxon>ecological metagenomes</taxon>
    </lineage>
</organism>